<dbReference type="Proteomes" id="UP000000637">
    <property type="component" value="Chromosome"/>
</dbReference>
<name>A1R3V2_PAEAT</name>
<dbReference type="InterPro" id="IPR023393">
    <property type="entry name" value="START-like_dom_sf"/>
</dbReference>
<evidence type="ECO:0000256" key="2">
    <source>
        <dbReference type="SAM" id="MobiDB-lite"/>
    </source>
</evidence>
<dbReference type="eggNOG" id="COG3832">
    <property type="taxonomic scope" value="Bacteria"/>
</dbReference>
<dbReference type="Gene3D" id="1.10.10.10">
    <property type="entry name" value="Winged helix-like DNA-binding domain superfamily/Winged helix DNA-binding domain"/>
    <property type="match status" value="1"/>
</dbReference>
<dbReference type="NCBIfam" id="NF033788">
    <property type="entry name" value="HTH_metalloreg"/>
    <property type="match status" value="1"/>
</dbReference>
<organism evidence="4 5">
    <name type="scientific">Paenarthrobacter aurescens (strain TC1)</name>
    <dbReference type="NCBI Taxonomy" id="290340"/>
    <lineage>
        <taxon>Bacteria</taxon>
        <taxon>Bacillati</taxon>
        <taxon>Actinomycetota</taxon>
        <taxon>Actinomycetes</taxon>
        <taxon>Micrococcales</taxon>
        <taxon>Micrococcaceae</taxon>
        <taxon>Paenarthrobacter</taxon>
    </lineage>
</organism>
<evidence type="ECO:0000256" key="1">
    <source>
        <dbReference type="ARBA" id="ARBA00006817"/>
    </source>
</evidence>
<evidence type="ECO:0000313" key="5">
    <source>
        <dbReference type="Proteomes" id="UP000000637"/>
    </source>
</evidence>
<dbReference type="Pfam" id="PF12840">
    <property type="entry name" value="HTH_20"/>
    <property type="match status" value="1"/>
</dbReference>
<evidence type="ECO:0000313" key="4">
    <source>
        <dbReference type="EMBL" id="ABM07174.1"/>
    </source>
</evidence>
<dbReference type="InterPro" id="IPR011991">
    <property type="entry name" value="ArsR-like_HTH"/>
</dbReference>
<evidence type="ECO:0000259" key="3">
    <source>
        <dbReference type="PROSITE" id="PS50987"/>
    </source>
</evidence>
<dbReference type="GO" id="GO:0003700">
    <property type="term" value="F:DNA-binding transcription factor activity"/>
    <property type="evidence" value="ECO:0007669"/>
    <property type="project" value="InterPro"/>
</dbReference>
<dbReference type="eggNOG" id="COG0640">
    <property type="taxonomic scope" value="Bacteria"/>
</dbReference>
<sequence length="283" mass="32253">MRIRRDRNGDFAGFQRPGGNPLTRDQTVTYSEPMDVVFKALADATRRELLDELFREDGQSASALGARFEMTRFGIAKHLKLLEDAGLVVTRRRGREKLHFLNPVPIRLIHDRWVSKYAEPWAAALSDLKSRLESPMEKIFEIYIKTTPERLWEAITNSDIRSKYQFGNTFTSDWTPGSRFEMHNVKADAPLGEGENIEVDPPRRLVQTMRALWGEDVKAEGTSRITWEIEPVGDSCHLTVTHDQLREGANDQLYGGWPMILSGLKTWLETGETLTTPGSLMYA</sequence>
<reference evidence="4 5" key="1">
    <citation type="journal article" date="2006" name="PLoS Genet.">
        <title>Secrets of soil survival revealed by the genome sequence of Arthrobacter aurescens TC1.</title>
        <authorList>
            <person name="Mongodin E.F."/>
            <person name="Shapir N."/>
            <person name="Daugherty S.C."/>
            <person name="DeBoy R.T."/>
            <person name="Emerson J.B."/>
            <person name="Shvartzbeyn A."/>
            <person name="Radune D."/>
            <person name="Vamathevan J."/>
            <person name="Riggs F."/>
            <person name="Grinberg V."/>
            <person name="Khouri H."/>
            <person name="Wackett L.P."/>
            <person name="Nelson K.E."/>
            <person name="Sadowsky M.J."/>
        </authorList>
    </citation>
    <scope>NUCLEOTIDE SEQUENCE [LARGE SCALE GENOMIC DNA]</scope>
    <source>
        <strain evidence="4 5">TC1</strain>
    </source>
</reference>
<dbReference type="PANTHER" id="PTHR38600">
    <property type="entry name" value="TRANSCRIPTIONAL REGULATORY PROTEIN"/>
    <property type="match status" value="1"/>
</dbReference>
<dbReference type="AlphaFoldDB" id="A1R3V2"/>
<dbReference type="SMART" id="SM00418">
    <property type="entry name" value="HTH_ARSR"/>
    <property type="match status" value="1"/>
</dbReference>
<gene>
    <name evidence="4" type="ordered locus">AAur_1126</name>
</gene>
<accession>A1R3V2</accession>
<dbReference type="CDD" id="cd08893">
    <property type="entry name" value="SRPBCC_CalC_Aha1-like_GntR-HTH"/>
    <property type="match status" value="1"/>
</dbReference>
<dbReference type="InterPro" id="IPR013538">
    <property type="entry name" value="ASHA1/2-like_C"/>
</dbReference>
<dbReference type="SUPFAM" id="SSF46785">
    <property type="entry name" value="Winged helix' DNA-binding domain"/>
    <property type="match status" value="1"/>
</dbReference>
<proteinExistence type="inferred from homology"/>
<dbReference type="PRINTS" id="PR00778">
    <property type="entry name" value="HTHARSR"/>
</dbReference>
<dbReference type="Gene3D" id="3.30.530.20">
    <property type="match status" value="1"/>
</dbReference>
<dbReference type="SUPFAM" id="SSF55961">
    <property type="entry name" value="Bet v1-like"/>
    <property type="match status" value="1"/>
</dbReference>
<dbReference type="InterPro" id="IPR036390">
    <property type="entry name" value="WH_DNA-bd_sf"/>
</dbReference>
<dbReference type="PROSITE" id="PS50987">
    <property type="entry name" value="HTH_ARSR_2"/>
    <property type="match status" value="1"/>
</dbReference>
<dbReference type="SMR" id="A1R3V2"/>
<protein>
    <submittedName>
        <fullName evidence="4">Transcriptional regulator, ArsR family</fullName>
    </submittedName>
</protein>
<dbReference type="InterPro" id="IPR001845">
    <property type="entry name" value="HTH_ArsR_DNA-bd_dom"/>
</dbReference>
<dbReference type="EMBL" id="CP000474">
    <property type="protein sequence ID" value="ABM07174.1"/>
    <property type="molecule type" value="Genomic_DNA"/>
</dbReference>
<feature type="region of interest" description="Disordered" evidence="2">
    <location>
        <begin position="1"/>
        <end position="26"/>
    </location>
</feature>
<feature type="domain" description="HTH arsR-type" evidence="3">
    <location>
        <begin position="26"/>
        <end position="121"/>
    </location>
</feature>
<dbReference type="STRING" id="290340.AAur_1126"/>
<dbReference type="Pfam" id="PF08327">
    <property type="entry name" value="AHSA1"/>
    <property type="match status" value="1"/>
</dbReference>
<dbReference type="CDD" id="cd00090">
    <property type="entry name" value="HTH_ARSR"/>
    <property type="match status" value="1"/>
</dbReference>
<keyword evidence="5" id="KW-1185">Reference proteome</keyword>
<dbReference type="InterPro" id="IPR036388">
    <property type="entry name" value="WH-like_DNA-bd_sf"/>
</dbReference>
<dbReference type="KEGG" id="aau:AAur_1126"/>
<dbReference type="HOGENOM" id="CLU_094111_0_0_11"/>
<dbReference type="PANTHER" id="PTHR38600:SF1">
    <property type="entry name" value="TRANSCRIPTIONAL REGULATORY PROTEIN"/>
    <property type="match status" value="1"/>
</dbReference>
<comment type="similarity">
    <text evidence="1">Belongs to the AHA1 family.</text>
</comment>